<dbReference type="InterPro" id="IPR032675">
    <property type="entry name" value="LRR_dom_sf"/>
</dbReference>
<evidence type="ECO:0000256" key="1">
    <source>
        <dbReference type="ARBA" id="ARBA00022737"/>
    </source>
</evidence>
<dbReference type="Pfam" id="PF23598">
    <property type="entry name" value="LRR_14"/>
    <property type="match status" value="1"/>
</dbReference>
<feature type="domain" description="Disease resistance R13L4/SHOC-2-like LRR" evidence="2">
    <location>
        <begin position="84"/>
        <end position="438"/>
    </location>
</feature>
<dbReference type="Gene3D" id="3.80.10.10">
    <property type="entry name" value="Ribonuclease Inhibitor"/>
    <property type="match status" value="1"/>
</dbReference>
<organism evidence="3 4">
    <name type="scientific">Panicum virgatum</name>
    <name type="common">Blackwell switchgrass</name>
    <dbReference type="NCBI Taxonomy" id="38727"/>
    <lineage>
        <taxon>Eukaryota</taxon>
        <taxon>Viridiplantae</taxon>
        <taxon>Streptophyta</taxon>
        <taxon>Embryophyta</taxon>
        <taxon>Tracheophyta</taxon>
        <taxon>Spermatophyta</taxon>
        <taxon>Magnoliopsida</taxon>
        <taxon>Liliopsida</taxon>
        <taxon>Poales</taxon>
        <taxon>Poaceae</taxon>
        <taxon>PACMAD clade</taxon>
        <taxon>Panicoideae</taxon>
        <taxon>Panicodae</taxon>
        <taxon>Paniceae</taxon>
        <taxon>Panicinae</taxon>
        <taxon>Panicum</taxon>
        <taxon>Panicum sect. Hiantes</taxon>
    </lineage>
</organism>
<protein>
    <recommendedName>
        <fullName evidence="2">Disease resistance R13L4/SHOC-2-like LRR domain-containing protein</fullName>
    </recommendedName>
</protein>
<sequence>MIDKPAQTSSGAGHMSGTSFQVNSLFLDYIISQETKENIFLPLEITVLQGESSLNVQRAGQHLAIGSSWKRDKFVLDSLNFSRLRSLTVSREWRPFFISHRMRVLRVLDLEDTNVKNDDVEQIVAHLLRLKFLSIRRCAKVSCLPDSLGGLKQLQTLDIRHTYVAKLPVSISKLRMLQYVRAGTSVALMDEEPSTTKWGRYGHVAACDGVKVPTKTAALISLHTLGVINISATSDMDIQQLFKNLTQLRKLGVSGINRRNIKGFFSAIEGHVHLESLSLQLHMEKDLEWLHKITTPRNLQRLKMKVHVEKFEHWSCLRVLGQIRRLQTLRLHFKTDQDVELQFCDQMDGVAWSTPIQFCELKVLEIACSSNLHVKFADREMKELELLQVRCFDGSSLNFSGLERTTALKDVSLKGSFDDTVKEELRQTVAQHPNRPTLKLVEPRSS</sequence>
<evidence type="ECO:0000313" key="3">
    <source>
        <dbReference type="EMBL" id="KAG2558692.1"/>
    </source>
</evidence>
<keyword evidence="4" id="KW-1185">Reference proteome</keyword>
<proteinExistence type="predicted"/>
<dbReference type="Proteomes" id="UP000823388">
    <property type="component" value="Chromosome 8N"/>
</dbReference>
<dbReference type="AlphaFoldDB" id="A0A8T0PES6"/>
<evidence type="ECO:0000259" key="2">
    <source>
        <dbReference type="Pfam" id="PF23598"/>
    </source>
</evidence>
<comment type="caution">
    <text evidence="3">The sequence shown here is derived from an EMBL/GenBank/DDBJ whole genome shotgun (WGS) entry which is preliminary data.</text>
</comment>
<reference evidence="3" key="1">
    <citation type="submission" date="2020-05" db="EMBL/GenBank/DDBJ databases">
        <title>WGS assembly of Panicum virgatum.</title>
        <authorList>
            <person name="Lovell J.T."/>
            <person name="Jenkins J."/>
            <person name="Shu S."/>
            <person name="Juenger T.E."/>
            <person name="Schmutz J."/>
        </authorList>
    </citation>
    <scope>NUCLEOTIDE SEQUENCE</scope>
    <source>
        <strain evidence="3">AP13</strain>
    </source>
</reference>
<accession>A0A8T0PES6</accession>
<dbReference type="EMBL" id="CM029052">
    <property type="protein sequence ID" value="KAG2558692.1"/>
    <property type="molecule type" value="Genomic_DNA"/>
</dbReference>
<gene>
    <name evidence="3" type="ORF">PVAP13_8NG346502</name>
</gene>
<evidence type="ECO:0000313" key="4">
    <source>
        <dbReference type="Proteomes" id="UP000823388"/>
    </source>
</evidence>
<name>A0A8T0PES6_PANVG</name>
<dbReference type="SUPFAM" id="SSF52047">
    <property type="entry name" value="RNI-like"/>
    <property type="match status" value="1"/>
</dbReference>
<dbReference type="InterPro" id="IPR055414">
    <property type="entry name" value="LRR_R13L4/SHOC2-like"/>
</dbReference>
<dbReference type="PANTHER" id="PTHR47186:SF55">
    <property type="entry name" value="NB-ARC DOMAIN-CONTAINING PROTEIN"/>
    <property type="match status" value="1"/>
</dbReference>
<keyword evidence="1" id="KW-0677">Repeat</keyword>
<dbReference type="PANTHER" id="PTHR47186">
    <property type="entry name" value="LEUCINE-RICH REPEAT-CONTAINING PROTEIN 57"/>
    <property type="match status" value="1"/>
</dbReference>